<dbReference type="EMBL" id="JACVVK020000490">
    <property type="protein sequence ID" value="KAK7471502.1"/>
    <property type="molecule type" value="Genomic_DNA"/>
</dbReference>
<accession>A0ABD0JDA1</accession>
<dbReference type="Proteomes" id="UP001519460">
    <property type="component" value="Unassembled WGS sequence"/>
</dbReference>
<keyword evidence="3" id="KW-1185">Reference proteome</keyword>
<proteinExistence type="predicted"/>
<protein>
    <submittedName>
        <fullName evidence="2">Uncharacterized protein</fullName>
    </submittedName>
</protein>
<dbReference type="AlphaFoldDB" id="A0ABD0JDA1"/>
<evidence type="ECO:0000313" key="2">
    <source>
        <dbReference type="EMBL" id="KAK7471502.1"/>
    </source>
</evidence>
<sequence>PQAGLASTHYRVFRTVPRPLHEFFHGQRAARDTDGVSSPLARTRGRGLTQSSTRGTETLAGRTPSNDDNTYGNKISEELFEKEVSSHRQVLLNRRVYYIIRAAATIGAMKQAGKRLNQRMIYHQTAWPVP</sequence>
<feature type="non-terminal residue" evidence="2">
    <location>
        <position position="1"/>
    </location>
</feature>
<organism evidence="2 3">
    <name type="scientific">Batillaria attramentaria</name>
    <dbReference type="NCBI Taxonomy" id="370345"/>
    <lineage>
        <taxon>Eukaryota</taxon>
        <taxon>Metazoa</taxon>
        <taxon>Spiralia</taxon>
        <taxon>Lophotrochozoa</taxon>
        <taxon>Mollusca</taxon>
        <taxon>Gastropoda</taxon>
        <taxon>Caenogastropoda</taxon>
        <taxon>Sorbeoconcha</taxon>
        <taxon>Cerithioidea</taxon>
        <taxon>Batillariidae</taxon>
        <taxon>Batillaria</taxon>
    </lineage>
</organism>
<reference evidence="2 3" key="1">
    <citation type="journal article" date="2023" name="Sci. Data">
        <title>Genome assembly of the Korean intertidal mud-creeper Batillaria attramentaria.</title>
        <authorList>
            <person name="Patra A.K."/>
            <person name="Ho P.T."/>
            <person name="Jun S."/>
            <person name="Lee S.J."/>
            <person name="Kim Y."/>
            <person name="Won Y.J."/>
        </authorList>
    </citation>
    <scope>NUCLEOTIDE SEQUENCE [LARGE SCALE GENOMIC DNA]</scope>
    <source>
        <strain evidence="2">Wonlab-2016</strain>
    </source>
</reference>
<evidence type="ECO:0000256" key="1">
    <source>
        <dbReference type="SAM" id="MobiDB-lite"/>
    </source>
</evidence>
<feature type="region of interest" description="Disordered" evidence="1">
    <location>
        <begin position="26"/>
        <end position="72"/>
    </location>
</feature>
<feature type="compositionally biased region" description="Polar residues" evidence="1">
    <location>
        <begin position="63"/>
        <end position="72"/>
    </location>
</feature>
<gene>
    <name evidence="2" type="ORF">BaRGS_00035841</name>
</gene>
<comment type="caution">
    <text evidence="2">The sequence shown here is derived from an EMBL/GenBank/DDBJ whole genome shotgun (WGS) entry which is preliminary data.</text>
</comment>
<name>A0ABD0JDA1_9CAEN</name>
<evidence type="ECO:0000313" key="3">
    <source>
        <dbReference type="Proteomes" id="UP001519460"/>
    </source>
</evidence>